<keyword evidence="3" id="KW-1185">Reference proteome</keyword>
<accession>A0A8J5XY98</accession>
<dbReference type="EMBL" id="JAGTXO010000005">
    <property type="protein sequence ID" value="KAG8467680.1"/>
    <property type="molecule type" value="Genomic_DNA"/>
</dbReference>
<dbReference type="OMA" id="HFYTFGG"/>
<dbReference type="InterPro" id="IPR029041">
    <property type="entry name" value="FAD-linked_oxidoreductase-like"/>
</dbReference>
<evidence type="ECO:0000256" key="1">
    <source>
        <dbReference type="ARBA" id="ARBA00023002"/>
    </source>
</evidence>
<reference evidence="2" key="1">
    <citation type="submission" date="2021-05" db="EMBL/GenBank/DDBJ databases">
        <title>The genome of the haptophyte Pavlova lutheri (Diacronema luteri, Pavlovales) - a model for lipid biosynthesis in eukaryotic algae.</title>
        <authorList>
            <person name="Hulatt C.J."/>
            <person name="Posewitz M.C."/>
        </authorList>
    </citation>
    <scope>NUCLEOTIDE SEQUENCE</scope>
    <source>
        <strain evidence="2">NIVA-4/92</strain>
    </source>
</reference>
<gene>
    <name evidence="2" type="ORF">KFE25_006732</name>
</gene>
<comment type="caution">
    <text evidence="2">The sequence shown here is derived from an EMBL/GenBank/DDBJ whole genome shotgun (WGS) entry which is preliminary data.</text>
</comment>
<proteinExistence type="predicted"/>
<evidence type="ECO:0000313" key="2">
    <source>
        <dbReference type="EMBL" id="KAG8467680.1"/>
    </source>
</evidence>
<dbReference type="Proteomes" id="UP000751190">
    <property type="component" value="Unassembled WGS sequence"/>
</dbReference>
<protein>
    <recommendedName>
        <fullName evidence="4">Methylenetetrahydrofolate reductase (NAD(P)H)</fullName>
    </recommendedName>
</protein>
<name>A0A8J5XY98_DIALT</name>
<dbReference type="AlphaFoldDB" id="A0A8J5XY98"/>
<organism evidence="2 3">
    <name type="scientific">Diacronema lutheri</name>
    <name type="common">Unicellular marine alga</name>
    <name type="synonym">Monochrysis lutheri</name>
    <dbReference type="NCBI Taxonomy" id="2081491"/>
    <lineage>
        <taxon>Eukaryota</taxon>
        <taxon>Haptista</taxon>
        <taxon>Haptophyta</taxon>
        <taxon>Pavlovophyceae</taxon>
        <taxon>Pavlovales</taxon>
        <taxon>Pavlovaceae</taxon>
        <taxon>Diacronema</taxon>
    </lineage>
</organism>
<dbReference type="Gene3D" id="3.20.20.220">
    <property type="match status" value="1"/>
</dbReference>
<evidence type="ECO:0000313" key="3">
    <source>
        <dbReference type="Proteomes" id="UP000751190"/>
    </source>
</evidence>
<dbReference type="OrthoDB" id="16284at2759"/>
<keyword evidence="1" id="KW-0560">Oxidoreductase</keyword>
<sequence length="311" mass="32135">MLFRHPFTIELMPRVVLQESNAPLLRRIPPGTRVFLPHLPTTAVDELVAASVAVLSAGLRPVPHIAARRWRHASEAERALHALSRSAGQSADGLELLVIGGTERSQRNTADGAVDDADDHQPPFVDSLALITSGLLSAANVRAVAIASHPEGMPGVPRAIADRALSDKVAALRAASIQPSAVTQVCFDASALRAHVLSLPALGLRRASLSVVGPVQPAVLAKYARACGVAPPKASPFGAPPAYSPGAFLRELEALSSEGRDGAPAAHGEPATAVELAMHVFPFGGLAATLDWLELEGGQLAAPAGAGALPH</sequence>
<evidence type="ECO:0008006" key="4">
    <source>
        <dbReference type="Google" id="ProtNLM"/>
    </source>
</evidence>
<dbReference type="GO" id="GO:0016491">
    <property type="term" value="F:oxidoreductase activity"/>
    <property type="evidence" value="ECO:0007669"/>
    <property type="project" value="UniProtKB-KW"/>
</dbReference>
<dbReference type="SUPFAM" id="SSF51730">
    <property type="entry name" value="FAD-linked oxidoreductase"/>
    <property type="match status" value="1"/>
</dbReference>